<evidence type="ECO:0000256" key="2">
    <source>
        <dbReference type="ARBA" id="ARBA00023125"/>
    </source>
</evidence>
<feature type="domain" description="HTH lacI-type" evidence="4">
    <location>
        <begin position="6"/>
        <end position="60"/>
    </location>
</feature>
<accession>A0ABM8VGS6</accession>
<dbReference type="PANTHER" id="PTHR30146">
    <property type="entry name" value="LACI-RELATED TRANSCRIPTIONAL REPRESSOR"/>
    <property type="match status" value="1"/>
</dbReference>
<dbReference type="RefSeq" id="WP_218098883.1">
    <property type="nucleotide sequence ID" value="NZ_CAJVCE010000006.1"/>
</dbReference>
<dbReference type="InterPro" id="IPR046335">
    <property type="entry name" value="LacI/GalR-like_sensor"/>
</dbReference>
<proteinExistence type="predicted"/>
<dbReference type="PROSITE" id="PS50932">
    <property type="entry name" value="HTH_LACI_2"/>
    <property type="match status" value="1"/>
</dbReference>
<dbReference type="Pfam" id="PF00356">
    <property type="entry name" value="LacI"/>
    <property type="match status" value="1"/>
</dbReference>
<dbReference type="Pfam" id="PF13377">
    <property type="entry name" value="Peripla_BP_3"/>
    <property type="match status" value="1"/>
</dbReference>
<keyword evidence="3" id="KW-0804">Transcription</keyword>
<keyword evidence="2" id="KW-0238">DNA-binding</keyword>
<organism evidence="5 6">
    <name type="scientific">Paenibacillus allorhizosphaerae</name>
    <dbReference type="NCBI Taxonomy" id="2849866"/>
    <lineage>
        <taxon>Bacteria</taxon>
        <taxon>Bacillati</taxon>
        <taxon>Bacillota</taxon>
        <taxon>Bacilli</taxon>
        <taxon>Bacillales</taxon>
        <taxon>Paenibacillaceae</taxon>
        <taxon>Paenibacillus</taxon>
    </lineage>
</organism>
<reference evidence="5 6" key="1">
    <citation type="submission" date="2021-06" db="EMBL/GenBank/DDBJ databases">
        <authorList>
            <person name="Criscuolo A."/>
        </authorList>
    </citation>
    <scope>NUCLEOTIDE SEQUENCE [LARGE SCALE GENOMIC DNA]</scope>
    <source>
        <strain evidence="6">CIP 111802</strain>
    </source>
</reference>
<dbReference type="CDD" id="cd06267">
    <property type="entry name" value="PBP1_LacI_sugar_binding-like"/>
    <property type="match status" value="1"/>
</dbReference>
<dbReference type="PANTHER" id="PTHR30146:SF148">
    <property type="entry name" value="HTH-TYPE TRANSCRIPTIONAL REPRESSOR PURR-RELATED"/>
    <property type="match status" value="1"/>
</dbReference>
<evidence type="ECO:0000256" key="3">
    <source>
        <dbReference type="ARBA" id="ARBA00023163"/>
    </source>
</evidence>
<dbReference type="EMBL" id="CAJVCE010000006">
    <property type="protein sequence ID" value="CAG7639500.1"/>
    <property type="molecule type" value="Genomic_DNA"/>
</dbReference>
<protein>
    <submittedName>
        <fullName evidence="5">HTH-type transcriptional regulator DegA</fullName>
    </submittedName>
</protein>
<dbReference type="Proteomes" id="UP000730618">
    <property type="component" value="Unassembled WGS sequence"/>
</dbReference>
<evidence type="ECO:0000256" key="1">
    <source>
        <dbReference type="ARBA" id="ARBA00023015"/>
    </source>
</evidence>
<sequence>MNSKSIRQKEIAEKTGFSINTVSLALKGSPRISEETRSIIMECAKQLNYIPNVVARSLVQKKTNTIGIILTELMNPILTETAQEIEQILKKSGYNMMLMITNSSPEQEAEALDVLVSRQVDGILMYPVFTANFAKIKLLRDNKFPIILLAGGDYELPTDAVYVNRREGAYKAATHFIQAGHKRIGFLGGGNYSDKEKQNGYFAALQDNHIPFDPSLVGRVQSDGYDAGYASIEELYKNAMPTAVICTRDYIALGAMRWCRERGIRIPEELSFIGFDDTAAASFAEIPLTSVKYDVKAVTEKATELLFQRIDEKDKSVAMSIQKISIQPRLVIRQS</sequence>
<gene>
    <name evidence="5" type="primary">degA_1</name>
    <name evidence="5" type="ORF">PAECIP111802_02550</name>
</gene>
<comment type="caution">
    <text evidence="5">The sequence shown here is derived from an EMBL/GenBank/DDBJ whole genome shotgun (WGS) entry which is preliminary data.</text>
</comment>
<dbReference type="InterPro" id="IPR000843">
    <property type="entry name" value="HTH_LacI"/>
</dbReference>
<name>A0ABM8VGS6_9BACL</name>
<evidence type="ECO:0000313" key="5">
    <source>
        <dbReference type="EMBL" id="CAG7639500.1"/>
    </source>
</evidence>
<evidence type="ECO:0000313" key="6">
    <source>
        <dbReference type="Proteomes" id="UP000730618"/>
    </source>
</evidence>
<dbReference type="SMART" id="SM00354">
    <property type="entry name" value="HTH_LACI"/>
    <property type="match status" value="1"/>
</dbReference>
<dbReference type="CDD" id="cd01392">
    <property type="entry name" value="HTH_LacI"/>
    <property type="match status" value="1"/>
</dbReference>
<keyword evidence="1" id="KW-0805">Transcription regulation</keyword>
<keyword evidence="6" id="KW-1185">Reference proteome</keyword>
<evidence type="ECO:0000259" key="4">
    <source>
        <dbReference type="PROSITE" id="PS50932"/>
    </source>
</evidence>